<gene>
    <name evidence="2" type="ORF">CHYS00102_LOCUS22636</name>
</gene>
<sequence length="185" mass="20547">MNADSRFSDCRADDNNLCRERIYTSPSGEQSINSNKCYRDLNSSDFSFKEIRNTHRDPSLTRRNHVPSLPRSKHHNLVHDEIMKLYTSNRMMMSREILDDSSSGSSTAGGSTLSSCGKVEISPFLSIIDDNTLCRSTSTSTLSSKSLKAPNKIGKTKKKRLSAPVIRSGNSVLPVELFRSKGSLV</sequence>
<feature type="region of interest" description="Disordered" evidence="1">
    <location>
        <begin position="137"/>
        <end position="161"/>
    </location>
</feature>
<name>A0A7S1FXD3_9STRA</name>
<organism evidence="2">
    <name type="scientific">Corethron hystrix</name>
    <dbReference type="NCBI Taxonomy" id="216773"/>
    <lineage>
        <taxon>Eukaryota</taxon>
        <taxon>Sar</taxon>
        <taxon>Stramenopiles</taxon>
        <taxon>Ochrophyta</taxon>
        <taxon>Bacillariophyta</taxon>
        <taxon>Coscinodiscophyceae</taxon>
        <taxon>Corethrophycidae</taxon>
        <taxon>Corethrales</taxon>
        <taxon>Corethraceae</taxon>
        <taxon>Corethron</taxon>
    </lineage>
</organism>
<evidence type="ECO:0000256" key="1">
    <source>
        <dbReference type="SAM" id="MobiDB-lite"/>
    </source>
</evidence>
<reference evidence="2" key="1">
    <citation type="submission" date="2021-01" db="EMBL/GenBank/DDBJ databases">
        <authorList>
            <person name="Corre E."/>
            <person name="Pelletier E."/>
            <person name="Niang G."/>
            <person name="Scheremetjew M."/>
            <person name="Finn R."/>
            <person name="Kale V."/>
            <person name="Holt S."/>
            <person name="Cochrane G."/>
            <person name="Meng A."/>
            <person name="Brown T."/>
            <person name="Cohen L."/>
        </authorList>
    </citation>
    <scope>NUCLEOTIDE SEQUENCE</scope>
    <source>
        <strain evidence="2">308</strain>
    </source>
</reference>
<dbReference type="EMBL" id="HBFR01031174">
    <property type="protein sequence ID" value="CAD8895422.1"/>
    <property type="molecule type" value="Transcribed_RNA"/>
</dbReference>
<evidence type="ECO:0000313" key="2">
    <source>
        <dbReference type="EMBL" id="CAD8895422.1"/>
    </source>
</evidence>
<dbReference type="AlphaFoldDB" id="A0A7S1FXD3"/>
<feature type="compositionally biased region" description="Low complexity" evidence="1">
    <location>
        <begin position="137"/>
        <end position="148"/>
    </location>
</feature>
<proteinExistence type="predicted"/>
<accession>A0A7S1FXD3</accession>
<protein>
    <submittedName>
        <fullName evidence="2">Uncharacterized protein</fullName>
    </submittedName>
</protein>